<evidence type="ECO:0000313" key="8">
    <source>
        <dbReference type="Proteomes" id="UP000095200"/>
    </source>
</evidence>
<dbReference type="InterPro" id="IPR023806">
    <property type="entry name" value="CHP03905"/>
</dbReference>
<dbReference type="STRING" id="1592317.DPF_0500"/>
<evidence type="ECO:0000256" key="4">
    <source>
        <dbReference type="ARBA" id="ARBA00022741"/>
    </source>
</evidence>
<keyword evidence="3" id="KW-0237">DNA synthesis</keyword>
<dbReference type="GO" id="GO:0000166">
    <property type="term" value="F:nucleotide binding"/>
    <property type="evidence" value="ECO:0007669"/>
    <property type="project" value="UniProtKB-KW"/>
</dbReference>
<keyword evidence="4" id="KW-0547">Nucleotide-binding</keyword>
<feature type="domain" description="TSCPD" evidence="6">
    <location>
        <begin position="28"/>
        <end position="102"/>
    </location>
</feature>
<dbReference type="Proteomes" id="UP000095200">
    <property type="component" value="Unassembled WGS sequence"/>
</dbReference>
<proteinExistence type="inferred from homology"/>
<evidence type="ECO:0000256" key="1">
    <source>
        <dbReference type="ARBA" id="ARBA00007405"/>
    </source>
</evidence>
<keyword evidence="8" id="KW-1185">Reference proteome</keyword>
<evidence type="ECO:0000313" key="7">
    <source>
        <dbReference type="EMBL" id="GAU07801.1"/>
    </source>
</evidence>
<comment type="caution">
    <text evidence="7">The sequence shown here is derived from an EMBL/GenBank/DDBJ whole genome shotgun (WGS) entry which is preliminary data.</text>
</comment>
<evidence type="ECO:0000259" key="6">
    <source>
        <dbReference type="Pfam" id="PF12637"/>
    </source>
</evidence>
<organism evidence="7 8">
    <name type="scientific">Desulfoplanes formicivorans</name>
    <dbReference type="NCBI Taxonomy" id="1592317"/>
    <lineage>
        <taxon>Bacteria</taxon>
        <taxon>Pseudomonadati</taxon>
        <taxon>Thermodesulfobacteriota</taxon>
        <taxon>Desulfovibrionia</taxon>
        <taxon>Desulfovibrionales</taxon>
        <taxon>Desulfoplanaceae</taxon>
        <taxon>Desulfoplanes</taxon>
    </lineage>
</organism>
<sequence length="105" mass="11709">MHAQHMKTEPQALQTVNVDLAGDAEVFIPQNVCARMIRFAVEDRKLTYLKFTGGCQGNLKAISKLLVGMDVEEIIRKLSGNTCGKKNTSCTDQLCIALRNHMEQE</sequence>
<dbReference type="EMBL" id="BDFE01000007">
    <property type="protein sequence ID" value="GAU07801.1"/>
    <property type="molecule type" value="Genomic_DNA"/>
</dbReference>
<dbReference type="GO" id="GO:0071897">
    <property type="term" value="P:DNA biosynthetic process"/>
    <property type="evidence" value="ECO:0007669"/>
    <property type="project" value="UniProtKB-KW"/>
</dbReference>
<comment type="similarity">
    <text evidence="1">Belongs to the ribonucleoside diphosphate reductase class-2 family.</text>
</comment>
<evidence type="ECO:0000256" key="2">
    <source>
        <dbReference type="ARBA" id="ARBA00012274"/>
    </source>
</evidence>
<name>A0A194AFD4_9BACT</name>
<reference evidence="8" key="1">
    <citation type="submission" date="2016-06" db="EMBL/GenBank/DDBJ databases">
        <title>Draft genome sequence of Desulfoplanes formicivorans strain Pf12B.</title>
        <authorList>
            <person name="Watanabe M."/>
            <person name="Kojima H."/>
            <person name="Fukui M."/>
        </authorList>
    </citation>
    <scope>NUCLEOTIDE SEQUENCE [LARGE SCALE GENOMIC DNA]</scope>
    <source>
        <strain evidence="8">Pf12B</strain>
    </source>
</reference>
<dbReference type="GO" id="GO:0004748">
    <property type="term" value="F:ribonucleoside-diphosphate reductase activity, thioredoxin disulfide as acceptor"/>
    <property type="evidence" value="ECO:0007669"/>
    <property type="project" value="UniProtKB-EC"/>
</dbReference>
<comment type="catalytic activity">
    <reaction evidence="5">
        <text>a 2'-deoxyribonucleoside 5'-diphosphate + [thioredoxin]-disulfide + H2O = a ribonucleoside 5'-diphosphate + [thioredoxin]-dithiol</text>
        <dbReference type="Rhea" id="RHEA:23252"/>
        <dbReference type="Rhea" id="RHEA-COMP:10698"/>
        <dbReference type="Rhea" id="RHEA-COMP:10700"/>
        <dbReference type="ChEBI" id="CHEBI:15377"/>
        <dbReference type="ChEBI" id="CHEBI:29950"/>
        <dbReference type="ChEBI" id="CHEBI:50058"/>
        <dbReference type="ChEBI" id="CHEBI:57930"/>
        <dbReference type="ChEBI" id="CHEBI:73316"/>
        <dbReference type="EC" id="1.17.4.1"/>
    </reaction>
</comment>
<dbReference type="AlphaFoldDB" id="A0A194AFD4"/>
<dbReference type="EC" id="1.17.4.1" evidence="2"/>
<dbReference type="InterPro" id="IPR024434">
    <property type="entry name" value="TSCPD_dom"/>
</dbReference>
<evidence type="ECO:0000256" key="5">
    <source>
        <dbReference type="ARBA" id="ARBA00047754"/>
    </source>
</evidence>
<dbReference type="Pfam" id="PF12637">
    <property type="entry name" value="TSCPD"/>
    <property type="match status" value="1"/>
</dbReference>
<protein>
    <recommendedName>
        <fullName evidence="2">ribonucleoside-diphosphate reductase</fullName>
        <ecNumber evidence="2">1.17.4.1</ecNumber>
    </recommendedName>
</protein>
<dbReference type="NCBIfam" id="TIGR03905">
    <property type="entry name" value="TIGR03905_4_Cys"/>
    <property type="match status" value="1"/>
</dbReference>
<gene>
    <name evidence="7" type="ORF">DPF_0500</name>
</gene>
<evidence type="ECO:0000256" key="3">
    <source>
        <dbReference type="ARBA" id="ARBA00022634"/>
    </source>
</evidence>
<accession>A0A194AFD4</accession>